<proteinExistence type="inferred from homology"/>
<evidence type="ECO:0000256" key="5">
    <source>
        <dbReference type="ARBA" id="ARBA00023235"/>
    </source>
</evidence>
<keyword evidence="5 7" id="KW-0413">Isomerase</keyword>
<gene>
    <name evidence="7" type="primary">PUS4</name>
    <name evidence="7" type="ORF">LPJ61_005913</name>
</gene>
<dbReference type="InterPro" id="IPR014780">
    <property type="entry name" value="tRNA_psdUridine_synth_TruB"/>
</dbReference>
<feature type="non-terminal residue" evidence="7">
    <location>
        <position position="309"/>
    </location>
</feature>
<dbReference type="GO" id="GO:0160148">
    <property type="term" value="F:tRNA pseudouridine(55) synthase activity"/>
    <property type="evidence" value="ECO:0007669"/>
    <property type="project" value="UniProtKB-EC"/>
</dbReference>
<evidence type="ECO:0000256" key="1">
    <source>
        <dbReference type="ARBA" id="ARBA00001166"/>
    </source>
</evidence>
<evidence type="ECO:0000256" key="2">
    <source>
        <dbReference type="ARBA" id="ARBA00008999"/>
    </source>
</evidence>
<dbReference type="GO" id="GO:0006400">
    <property type="term" value="P:tRNA modification"/>
    <property type="evidence" value="ECO:0007669"/>
    <property type="project" value="TreeGrafter"/>
</dbReference>
<dbReference type="Pfam" id="PF01509">
    <property type="entry name" value="TruB_N"/>
    <property type="match status" value="1"/>
</dbReference>
<dbReference type="GO" id="GO:0005634">
    <property type="term" value="C:nucleus"/>
    <property type="evidence" value="ECO:0007669"/>
    <property type="project" value="TreeGrafter"/>
</dbReference>
<evidence type="ECO:0000256" key="3">
    <source>
        <dbReference type="ARBA" id="ARBA00012787"/>
    </source>
</evidence>
<accession>A0A9W7Y0U0</accession>
<evidence type="ECO:0000313" key="8">
    <source>
        <dbReference type="Proteomes" id="UP001143981"/>
    </source>
</evidence>
<sequence length="309" mass="33117">MLRAAAAEVTAQQATVRLTAAAASLNGIFAVNKPPGISCTGVLDYFKRNVGHGADHVPFSEHFARERHLRRTGKKIRRQKYSLTLRVGHGGTLDVEAAGVLLVGISKGCKLLGGYLAGGKTYLATARLGVATDSYDSEGKIVGIGATAGVTGEALQATIPRFVGQIEQMPPIYSALKFNGKRLYEYARGGEPVPPDIMPRLAYVGDIKLLHFENPATQQQLGQRVTLPAQYADYYAGGRYEWIEGAGEMRLGEVMTPFANCPSLPRFQMLVQCGGGVYIRSLVHDIGAILGCGASMVSLVRMTQGPIHL</sequence>
<protein>
    <recommendedName>
        <fullName evidence="3">tRNA pseudouridine(55) synthase</fullName>
        <ecNumber evidence="3">5.4.99.25</ecNumber>
    </recommendedName>
</protein>
<reference evidence="7" key="1">
    <citation type="submission" date="2022-07" db="EMBL/GenBank/DDBJ databases">
        <title>Phylogenomic reconstructions and comparative analyses of Kickxellomycotina fungi.</title>
        <authorList>
            <person name="Reynolds N.K."/>
            <person name="Stajich J.E."/>
            <person name="Barry K."/>
            <person name="Grigoriev I.V."/>
            <person name="Crous P."/>
            <person name="Smith M.E."/>
        </authorList>
    </citation>
    <scope>NUCLEOTIDE SEQUENCE</scope>
    <source>
        <strain evidence="7">BCRC 34381</strain>
    </source>
</reference>
<dbReference type="Gene3D" id="3.30.2350.10">
    <property type="entry name" value="Pseudouridine synthase"/>
    <property type="match status" value="1"/>
</dbReference>
<dbReference type="PANTHER" id="PTHR13767">
    <property type="entry name" value="TRNA-PSEUDOURIDINE SYNTHASE"/>
    <property type="match status" value="1"/>
</dbReference>
<dbReference type="OrthoDB" id="9995526at2759"/>
<name>A0A9W7Y0U0_9FUNG</name>
<dbReference type="SUPFAM" id="SSF55120">
    <property type="entry name" value="Pseudouridine synthase"/>
    <property type="match status" value="1"/>
</dbReference>
<evidence type="ECO:0000313" key="7">
    <source>
        <dbReference type="EMBL" id="KAJ1722600.1"/>
    </source>
</evidence>
<dbReference type="PANTHER" id="PTHR13767:SF2">
    <property type="entry name" value="PSEUDOURIDYLATE SYNTHASE TRUB1"/>
    <property type="match status" value="1"/>
</dbReference>
<keyword evidence="4" id="KW-0819">tRNA processing</keyword>
<comment type="similarity">
    <text evidence="2">Belongs to the pseudouridine synthase TruB family.</text>
</comment>
<evidence type="ECO:0000256" key="4">
    <source>
        <dbReference type="ARBA" id="ARBA00022694"/>
    </source>
</evidence>
<dbReference type="EMBL" id="JANBOI010002335">
    <property type="protein sequence ID" value="KAJ1722600.1"/>
    <property type="molecule type" value="Genomic_DNA"/>
</dbReference>
<dbReference type="GO" id="GO:0003723">
    <property type="term" value="F:RNA binding"/>
    <property type="evidence" value="ECO:0007669"/>
    <property type="project" value="InterPro"/>
</dbReference>
<organism evidence="7 8">
    <name type="scientific">Coemansia biformis</name>
    <dbReference type="NCBI Taxonomy" id="1286918"/>
    <lineage>
        <taxon>Eukaryota</taxon>
        <taxon>Fungi</taxon>
        <taxon>Fungi incertae sedis</taxon>
        <taxon>Zoopagomycota</taxon>
        <taxon>Kickxellomycotina</taxon>
        <taxon>Kickxellomycetes</taxon>
        <taxon>Kickxellales</taxon>
        <taxon>Kickxellaceae</taxon>
        <taxon>Coemansia</taxon>
    </lineage>
</organism>
<keyword evidence="8" id="KW-1185">Reference proteome</keyword>
<feature type="domain" description="Pseudouridine synthase II N-terminal" evidence="6">
    <location>
        <begin position="85"/>
        <end position="218"/>
    </location>
</feature>
<comment type="caution">
    <text evidence="7">The sequence shown here is derived from an EMBL/GenBank/DDBJ whole genome shotgun (WGS) entry which is preliminary data.</text>
</comment>
<evidence type="ECO:0000259" key="6">
    <source>
        <dbReference type="Pfam" id="PF01509"/>
    </source>
</evidence>
<dbReference type="Proteomes" id="UP001143981">
    <property type="component" value="Unassembled WGS sequence"/>
</dbReference>
<dbReference type="AlphaFoldDB" id="A0A9W7Y0U0"/>
<comment type="catalytic activity">
    <reaction evidence="1">
        <text>a uridine in mRNA = a pseudouridine in mRNA</text>
        <dbReference type="Rhea" id="RHEA:56644"/>
        <dbReference type="Rhea" id="RHEA-COMP:14658"/>
        <dbReference type="Rhea" id="RHEA-COMP:14659"/>
        <dbReference type="ChEBI" id="CHEBI:65314"/>
        <dbReference type="ChEBI" id="CHEBI:65315"/>
    </reaction>
</comment>
<dbReference type="EC" id="5.4.99.25" evidence="3"/>
<dbReference type="InterPro" id="IPR020103">
    <property type="entry name" value="PsdUridine_synth_cat_dom_sf"/>
</dbReference>
<dbReference type="GO" id="GO:1990481">
    <property type="term" value="P:mRNA pseudouridine synthesis"/>
    <property type="evidence" value="ECO:0007669"/>
    <property type="project" value="TreeGrafter"/>
</dbReference>
<dbReference type="InterPro" id="IPR002501">
    <property type="entry name" value="PsdUridine_synth_N"/>
</dbReference>